<evidence type="ECO:0000313" key="5">
    <source>
        <dbReference type="EMBL" id="ABY33979.1"/>
    </source>
</evidence>
<feature type="domain" description="N-acetyltransferase" evidence="4">
    <location>
        <begin position="2"/>
        <end position="144"/>
    </location>
</feature>
<dbReference type="InParanoid" id="A9WG58"/>
<dbReference type="EnsemblBacteria" id="ABY33979">
    <property type="protein sequence ID" value="ABY33979"/>
    <property type="gene ID" value="Caur_0741"/>
</dbReference>
<reference evidence="6" key="1">
    <citation type="journal article" date="2011" name="BMC Genomics">
        <title>Complete genome sequence of the filamentous anoxygenic phototrophic bacterium Chloroflexus aurantiacus.</title>
        <authorList>
            <person name="Tang K.H."/>
            <person name="Barry K."/>
            <person name="Chertkov O."/>
            <person name="Dalin E."/>
            <person name="Han C.S."/>
            <person name="Hauser L.J."/>
            <person name="Honchak B.M."/>
            <person name="Karbach L.E."/>
            <person name="Land M.L."/>
            <person name="Lapidus A."/>
            <person name="Larimer F.W."/>
            <person name="Mikhailova N."/>
            <person name="Pitluck S."/>
            <person name="Pierson B.K."/>
            <person name="Blankenship R.E."/>
        </authorList>
    </citation>
    <scope>NUCLEOTIDE SEQUENCE [LARGE SCALE GENOMIC DNA]</scope>
    <source>
        <strain evidence="6">ATCC 29366 / DSM 635 / J-10-fl</strain>
    </source>
</reference>
<keyword evidence="3" id="KW-0012">Acyltransferase</keyword>
<dbReference type="SUPFAM" id="SSF55718">
    <property type="entry name" value="SCP-like"/>
    <property type="match status" value="1"/>
</dbReference>
<dbReference type="Proteomes" id="UP000002008">
    <property type="component" value="Chromosome"/>
</dbReference>
<dbReference type="RefSeq" id="WP_012256635.1">
    <property type="nucleotide sequence ID" value="NC_010175.1"/>
</dbReference>
<dbReference type="GO" id="GO:0034069">
    <property type="term" value="F:aminoglycoside N-acetyltransferase activity"/>
    <property type="evidence" value="ECO:0000318"/>
    <property type="project" value="GO_Central"/>
</dbReference>
<dbReference type="Gene3D" id="3.40.630.30">
    <property type="match status" value="2"/>
</dbReference>
<comment type="similarity">
    <text evidence="1">Belongs to the acetyltransferase Eis family.</text>
</comment>
<dbReference type="PANTHER" id="PTHR37817:SF1">
    <property type="entry name" value="N-ACETYLTRANSFERASE EIS"/>
    <property type="match status" value="1"/>
</dbReference>
<dbReference type="KEGG" id="cau:Caur_0741"/>
<gene>
    <name evidence="5" type="ordered locus">Caur_0741</name>
</gene>
<dbReference type="InterPro" id="IPR000182">
    <property type="entry name" value="GNAT_dom"/>
</dbReference>
<organism evidence="5 6">
    <name type="scientific">Chloroflexus aurantiacus (strain ATCC 29366 / DSM 635 / J-10-fl)</name>
    <dbReference type="NCBI Taxonomy" id="324602"/>
    <lineage>
        <taxon>Bacteria</taxon>
        <taxon>Bacillati</taxon>
        <taxon>Chloroflexota</taxon>
        <taxon>Chloroflexia</taxon>
        <taxon>Chloroflexales</taxon>
        <taxon>Chloroflexineae</taxon>
        <taxon>Chloroflexaceae</taxon>
        <taxon>Chloroflexus</taxon>
    </lineage>
</organism>
<dbReference type="AlphaFoldDB" id="A9WG58"/>
<keyword evidence="6" id="KW-1185">Reference proteome</keyword>
<evidence type="ECO:0000256" key="2">
    <source>
        <dbReference type="ARBA" id="ARBA00022679"/>
    </source>
</evidence>
<protein>
    <submittedName>
        <fullName evidence="5">GCN5-related N-acetyltransferase</fullName>
    </submittedName>
</protein>
<dbReference type="InterPro" id="IPR025559">
    <property type="entry name" value="Eis_dom"/>
</dbReference>
<dbReference type="InterPro" id="IPR051554">
    <property type="entry name" value="Acetyltransferase_Eis"/>
</dbReference>
<evidence type="ECO:0000313" key="6">
    <source>
        <dbReference type="Proteomes" id="UP000002008"/>
    </source>
</evidence>
<dbReference type="SUPFAM" id="SSF55729">
    <property type="entry name" value="Acyl-CoA N-acyltransferases (Nat)"/>
    <property type="match status" value="1"/>
</dbReference>
<dbReference type="PROSITE" id="PS51186">
    <property type="entry name" value="GNAT"/>
    <property type="match status" value="1"/>
</dbReference>
<dbReference type="Gene3D" id="3.30.1050.10">
    <property type="entry name" value="SCP2 sterol-binding domain"/>
    <property type="match status" value="1"/>
</dbReference>
<dbReference type="PATRIC" id="fig|324602.8.peg.846"/>
<name>A9WG58_CHLAA</name>
<dbReference type="HOGENOM" id="CLU_050659_1_1_0"/>
<dbReference type="Pfam" id="PF13527">
    <property type="entry name" value="Acetyltransf_9"/>
    <property type="match status" value="1"/>
</dbReference>
<dbReference type="PANTHER" id="PTHR37817">
    <property type="entry name" value="N-ACETYLTRANSFERASE EIS"/>
    <property type="match status" value="1"/>
</dbReference>
<dbReference type="Pfam" id="PF17668">
    <property type="entry name" value="Acetyltransf_17"/>
    <property type="match status" value="1"/>
</dbReference>
<dbReference type="eggNOG" id="COG4552">
    <property type="taxonomic scope" value="Bacteria"/>
</dbReference>
<evidence type="ECO:0000259" key="4">
    <source>
        <dbReference type="PROSITE" id="PS51186"/>
    </source>
</evidence>
<dbReference type="InterPro" id="IPR016181">
    <property type="entry name" value="Acyl_CoA_acyltransferase"/>
</dbReference>
<dbReference type="Pfam" id="PF13530">
    <property type="entry name" value="SCP2_2"/>
    <property type="match status" value="1"/>
</dbReference>
<dbReference type="GO" id="GO:0030649">
    <property type="term" value="P:aminoglycoside antibiotic catabolic process"/>
    <property type="evidence" value="ECO:0000318"/>
    <property type="project" value="GO_Central"/>
</dbReference>
<dbReference type="FunFam" id="3.30.1050.10:FF:000008">
    <property type="entry name" value="N-acetyltransferase Eis"/>
    <property type="match status" value="1"/>
</dbReference>
<evidence type="ECO:0000256" key="3">
    <source>
        <dbReference type="ARBA" id="ARBA00023315"/>
    </source>
</evidence>
<dbReference type="STRING" id="324602.Caur_0741"/>
<keyword evidence="2" id="KW-0808">Transferase</keyword>
<sequence length="391" mass="43811">MIDYRVLSPAEFEQFWALDSYAFARQYHRGRYTPAVIAQLRGLFVDGELVAQLQIMPFQMQAGYGELAVGAIGSVATWPQHRRRGYAEQLLRHACAELRERGAVLALLYPFRHTFYQRLGWALAGERRQVQASPDHLQSFAAAPGTYVAATAAHIAELDTIYRGALRGRYGPLVRDHDWWQVDVLHTWSGDRYHAFIWRDEQGRGRSYLIYRLERNEQGDRLVCRDIVALDPVARAQLFVFIARHADQIVAAEIPTPIDAPLNALLPAPAPTSVVPLFMQRVLDTARLLSDYPFAPVGNGRLTIQISDDWLPDNAGRYQIALDNGRAEVTRLGAGEADLACTSATLSQLLSRYLRPRTAAAFGLLAAPNRQALTLLEQALDGLPPFCGDYW</sequence>
<proteinExistence type="inferred from homology"/>
<dbReference type="InterPro" id="IPR036527">
    <property type="entry name" value="SCP2_sterol-bd_dom_sf"/>
</dbReference>
<dbReference type="CDD" id="cd04301">
    <property type="entry name" value="NAT_SF"/>
    <property type="match status" value="1"/>
</dbReference>
<dbReference type="InterPro" id="IPR041380">
    <property type="entry name" value="Acetyltransf_17"/>
</dbReference>
<accession>A9WG58</accession>
<dbReference type="EMBL" id="CP000909">
    <property type="protein sequence ID" value="ABY33979.1"/>
    <property type="molecule type" value="Genomic_DNA"/>
</dbReference>
<evidence type="ECO:0000256" key="1">
    <source>
        <dbReference type="ARBA" id="ARBA00009213"/>
    </source>
</evidence>